<accession>A0ABV3TN01</accession>
<evidence type="ECO:0000256" key="1">
    <source>
        <dbReference type="ARBA" id="ARBA00000223"/>
    </source>
</evidence>
<keyword evidence="5" id="KW-1185">Reference proteome</keyword>
<evidence type="ECO:0000313" key="5">
    <source>
        <dbReference type="Proteomes" id="UP001557465"/>
    </source>
</evidence>
<dbReference type="InterPro" id="IPR023750">
    <property type="entry name" value="RbsD-like_sf"/>
</dbReference>
<name>A0ABV3TN01_9RHOB</name>
<evidence type="ECO:0000256" key="3">
    <source>
        <dbReference type="ARBA" id="ARBA00023235"/>
    </source>
</evidence>
<keyword evidence="3" id="KW-0413">Isomerase</keyword>
<gene>
    <name evidence="4" type="ORF">AB4874_11875</name>
</gene>
<dbReference type="Gene3D" id="3.40.1650.10">
    <property type="entry name" value="RbsD-like domain"/>
    <property type="match status" value="1"/>
</dbReference>
<dbReference type="SUPFAM" id="SSF102546">
    <property type="entry name" value="RbsD-like"/>
    <property type="match status" value="1"/>
</dbReference>
<protein>
    <recommendedName>
        <fullName evidence="2">D-ribose pyranase</fullName>
        <ecNumber evidence="2">5.4.99.62</ecNumber>
    </recommendedName>
</protein>
<proteinExistence type="predicted"/>
<dbReference type="Pfam" id="PF05025">
    <property type="entry name" value="RbsD_FucU"/>
    <property type="match status" value="1"/>
</dbReference>
<evidence type="ECO:0000256" key="2">
    <source>
        <dbReference type="ARBA" id="ARBA00012862"/>
    </source>
</evidence>
<dbReference type="InterPro" id="IPR007721">
    <property type="entry name" value="RbsD_FucU"/>
</dbReference>
<evidence type="ECO:0000313" key="4">
    <source>
        <dbReference type="EMBL" id="MEX1662338.1"/>
    </source>
</evidence>
<dbReference type="Proteomes" id="UP001557465">
    <property type="component" value="Unassembled WGS sequence"/>
</dbReference>
<organism evidence="4 5">
    <name type="scientific">Thioclava arctica</name>
    <dbReference type="NCBI Taxonomy" id="3238301"/>
    <lineage>
        <taxon>Bacteria</taxon>
        <taxon>Pseudomonadati</taxon>
        <taxon>Pseudomonadota</taxon>
        <taxon>Alphaproteobacteria</taxon>
        <taxon>Rhodobacterales</taxon>
        <taxon>Paracoccaceae</taxon>
        <taxon>Thioclava</taxon>
    </lineage>
</organism>
<sequence>MERQAFYARARAGFGVVRCTETRRFGSFILRKGVII</sequence>
<comment type="caution">
    <text evidence="4">The sequence shown here is derived from an EMBL/GenBank/DDBJ whole genome shotgun (WGS) entry which is preliminary data.</text>
</comment>
<dbReference type="EC" id="5.4.99.62" evidence="2"/>
<dbReference type="RefSeq" id="WP_368392202.1">
    <property type="nucleotide sequence ID" value="NZ_JBFRYC010000006.1"/>
</dbReference>
<comment type="catalytic activity">
    <reaction evidence="1">
        <text>beta-D-ribopyranose = beta-D-ribofuranose</text>
        <dbReference type="Rhea" id="RHEA:25432"/>
        <dbReference type="ChEBI" id="CHEBI:27476"/>
        <dbReference type="ChEBI" id="CHEBI:47002"/>
        <dbReference type="EC" id="5.4.99.62"/>
    </reaction>
</comment>
<dbReference type="EMBL" id="JBFRYC010000006">
    <property type="protein sequence ID" value="MEX1662338.1"/>
    <property type="molecule type" value="Genomic_DNA"/>
</dbReference>
<reference evidence="4 5" key="1">
    <citation type="journal article" date="2011" name="Int. J. Syst. Evol. Microbiol.">
        <title>Zhongshania antarctica gen. nov., sp. nov. and Zhongshania guokunii sp. nov., gammaproteobacteria respectively isolated from coastal attached (fast) ice and surface seawater of the Antarctic.</title>
        <authorList>
            <person name="Li H.J."/>
            <person name="Zhang X.Y."/>
            <person name="Chen C.X."/>
            <person name="Zhang Y.J."/>
            <person name="Gao Z.M."/>
            <person name="Yu Y."/>
            <person name="Chen X.L."/>
            <person name="Chen B."/>
            <person name="Zhang Y.Z."/>
        </authorList>
    </citation>
    <scope>NUCLEOTIDE SEQUENCE [LARGE SCALE GENOMIC DNA]</scope>
    <source>
        <strain evidence="4 5">15-R06ZXC-3</strain>
    </source>
</reference>